<reference evidence="2 3" key="1">
    <citation type="submission" date="2023-10" db="EMBL/GenBank/DDBJ databases">
        <authorList>
            <person name="Botero Cardona J."/>
        </authorList>
    </citation>
    <scope>NUCLEOTIDE SEQUENCE [LARGE SCALE GENOMIC DNA]</scope>
    <source>
        <strain evidence="2 3">R-53137</strain>
    </source>
</reference>
<keyword evidence="3" id="KW-1185">Reference proteome</keyword>
<protein>
    <submittedName>
        <fullName evidence="2">Uncharacterized protein</fullName>
    </submittedName>
</protein>
<sequence>MQIINILITLATFALIGLGGVQVGYTLGKQDRTRK</sequence>
<keyword evidence="1" id="KW-1133">Transmembrane helix</keyword>
<keyword evidence="1" id="KW-0472">Membrane</keyword>
<evidence type="ECO:0000313" key="3">
    <source>
        <dbReference type="Proteomes" id="UP001314262"/>
    </source>
</evidence>
<dbReference type="EMBL" id="CAUZLT010000003">
    <property type="protein sequence ID" value="CAK1243085.1"/>
    <property type="molecule type" value="Genomic_DNA"/>
</dbReference>
<evidence type="ECO:0000256" key="1">
    <source>
        <dbReference type="SAM" id="Phobius"/>
    </source>
</evidence>
<evidence type="ECO:0000313" key="2">
    <source>
        <dbReference type="EMBL" id="CAK1243085.1"/>
    </source>
</evidence>
<proteinExistence type="predicted"/>
<keyword evidence="1" id="KW-0812">Transmembrane</keyword>
<accession>A0ABN9YST3</accession>
<dbReference type="Proteomes" id="UP001314262">
    <property type="component" value="Unassembled WGS sequence"/>
</dbReference>
<name>A0ABN9YST3_9LACO</name>
<organism evidence="2 3">
    <name type="scientific">Fructobacillus tropaeoli</name>
    <dbReference type="NCBI Taxonomy" id="709323"/>
    <lineage>
        <taxon>Bacteria</taxon>
        <taxon>Bacillati</taxon>
        <taxon>Bacillota</taxon>
        <taxon>Bacilli</taxon>
        <taxon>Lactobacillales</taxon>
        <taxon>Lactobacillaceae</taxon>
        <taxon>Fructobacillus</taxon>
    </lineage>
</organism>
<comment type="caution">
    <text evidence="2">The sequence shown here is derived from an EMBL/GenBank/DDBJ whole genome shotgun (WGS) entry which is preliminary data.</text>
</comment>
<gene>
    <name evidence="2" type="ORF">R53137_KAKDMLNK_00913</name>
</gene>
<feature type="transmembrane region" description="Helical" evidence="1">
    <location>
        <begin position="6"/>
        <end position="27"/>
    </location>
</feature>